<dbReference type="InterPro" id="IPR033468">
    <property type="entry name" value="Metaxin_GST"/>
</dbReference>
<keyword evidence="3" id="KW-1185">Reference proteome</keyword>
<feature type="domain" description="Metaxin glutathione S-transferase" evidence="1">
    <location>
        <begin position="98"/>
        <end position="160"/>
    </location>
</feature>
<organism evidence="2 3">
    <name type="scientific">Meganyctiphanes norvegica</name>
    <name type="common">Northern krill</name>
    <name type="synonym">Thysanopoda norvegica</name>
    <dbReference type="NCBI Taxonomy" id="48144"/>
    <lineage>
        <taxon>Eukaryota</taxon>
        <taxon>Metazoa</taxon>
        <taxon>Ecdysozoa</taxon>
        <taxon>Arthropoda</taxon>
        <taxon>Crustacea</taxon>
        <taxon>Multicrustacea</taxon>
        <taxon>Malacostraca</taxon>
        <taxon>Eumalacostraca</taxon>
        <taxon>Eucarida</taxon>
        <taxon>Euphausiacea</taxon>
        <taxon>Euphausiidae</taxon>
        <taxon>Meganyctiphanes</taxon>
    </lineage>
</organism>
<evidence type="ECO:0000313" key="2">
    <source>
        <dbReference type="EMBL" id="CAL4117503.1"/>
    </source>
</evidence>
<sequence length="176" mass="20274">MEQLAQRFDKGLSGQLPADQLAIGHSFAILADEHLYWGLVWWRYKGDTSKAFHNLANWLPPKMVITVLGWLFSGRVDKLLKMHGIGRHTDEEILNICRNDLKAISKYLGSKPFLMGDDPCEVDCSVFGMIGQIVWNAPDSPLLIMAKEEFPNLHEYCLRMKQRAWPDWDKHLLPVR</sequence>
<dbReference type="SFLD" id="SFLDG01180">
    <property type="entry name" value="SUF1"/>
    <property type="match status" value="1"/>
</dbReference>
<dbReference type="Gene3D" id="1.20.1050.10">
    <property type="match status" value="1"/>
</dbReference>
<evidence type="ECO:0000313" key="3">
    <source>
        <dbReference type="Proteomes" id="UP001497623"/>
    </source>
</evidence>
<dbReference type="InterPro" id="IPR040079">
    <property type="entry name" value="Glutathione_S-Trfase"/>
</dbReference>
<dbReference type="SFLD" id="SFLDS00019">
    <property type="entry name" value="Glutathione_Transferase_(cytos"/>
    <property type="match status" value="1"/>
</dbReference>
<dbReference type="InterPro" id="IPR036282">
    <property type="entry name" value="Glutathione-S-Trfase_C_sf"/>
</dbReference>
<dbReference type="CDD" id="cd03193">
    <property type="entry name" value="GST_C_Metaxin"/>
    <property type="match status" value="1"/>
</dbReference>
<dbReference type="PANTHER" id="PTHR12289:SF41">
    <property type="entry name" value="FAILED AXON CONNECTIONS-RELATED"/>
    <property type="match status" value="1"/>
</dbReference>
<comment type="caution">
    <text evidence="2">The sequence shown here is derived from an EMBL/GenBank/DDBJ whole genome shotgun (WGS) entry which is preliminary data.</text>
</comment>
<dbReference type="SUPFAM" id="SSF47616">
    <property type="entry name" value="GST C-terminal domain-like"/>
    <property type="match status" value="1"/>
</dbReference>
<name>A0AAV2R5S9_MEGNR</name>
<dbReference type="AlphaFoldDB" id="A0AAV2R5S9"/>
<proteinExistence type="predicted"/>
<dbReference type="PANTHER" id="PTHR12289">
    <property type="entry name" value="METAXIN RELATED"/>
    <property type="match status" value="1"/>
</dbReference>
<dbReference type="EMBL" id="CAXKWB010016927">
    <property type="protein sequence ID" value="CAL4117503.1"/>
    <property type="molecule type" value="Genomic_DNA"/>
</dbReference>
<dbReference type="GO" id="GO:0005737">
    <property type="term" value="C:cytoplasm"/>
    <property type="evidence" value="ECO:0007669"/>
    <property type="project" value="TreeGrafter"/>
</dbReference>
<dbReference type="Pfam" id="PF17171">
    <property type="entry name" value="GST_C_6"/>
    <property type="match status" value="1"/>
</dbReference>
<gene>
    <name evidence="2" type="ORF">MNOR_LOCUS21204</name>
</gene>
<evidence type="ECO:0000259" key="1">
    <source>
        <dbReference type="Pfam" id="PF17171"/>
    </source>
</evidence>
<dbReference type="Proteomes" id="UP001497623">
    <property type="component" value="Unassembled WGS sequence"/>
</dbReference>
<protein>
    <recommendedName>
        <fullName evidence="1">Metaxin glutathione S-transferase domain-containing protein</fullName>
    </recommendedName>
</protein>
<dbReference type="InterPro" id="IPR050931">
    <property type="entry name" value="Mito_Protein_Transport_Metaxin"/>
</dbReference>
<reference evidence="2 3" key="1">
    <citation type="submission" date="2024-05" db="EMBL/GenBank/DDBJ databases">
        <authorList>
            <person name="Wallberg A."/>
        </authorList>
    </citation>
    <scope>NUCLEOTIDE SEQUENCE [LARGE SCALE GENOMIC DNA]</scope>
</reference>
<accession>A0AAV2R5S9</accession>